<organism evidence="3 4">
    <name type="scientific">Lasiosphaeris hirsuta</name>
    <dbReference type="NCBI Taxonomy" id="260670"/>
    <lineage>
        <taxon>Eukaryota</taxon>
        <taxon>Fungi</taxon>
        <taxon>Dikarya</taxon>
        <taxon>Ascomycota</taxon>
        <taxon>Pezizomycotina</taxon>
        <taxon>Sordariomycetes</taxon>
        <taxon>Sordariomycetidae</taxon>
        <taxon>Sordariales</taxon>
        <taxon>Lasiosphaeriaceae</taxon>
        <taxon>Lasiosphaeris</taxon>
    </lineage>
</organism>
<evidence type="ECO:0000313" key="3">
    <source>
        <dbReference type="EMBL" id="KAK0732209.1"/>
    </source>
</evidence>
<dbReference type="Proteomes" id="UP001172102">
    <property type="component" value="Unassembled WGS sequence"/>
</dbReference>
<feature type="coiled-coil region" evidence="1">
    <location>
        <begin position="59"/>
        <end position="121"/>
    </location>
</feature>
<feature type="region of interest" description="Disordered" evidence="2">
    <location>
        <begin position="224"/>
        <end position="252"/>
    </location>
</feature>
<comment type="caution">
    <text evidence="3">The sequence shown here is derived from an EMBL/GenBank/DDBJ whole genome shotgun (WGS) entry which is preliminary data.</text>
</comment>
<evidence type="ECO:0000313" key="4">
    <source>
        <dbReference type="Proteomes" id="UP001172102"/>
    </source>
</evidence>
<feature type="compositionally biased region" description="Basic and acidic residues" evidence="2">
    <location>
        <begin position="137"/>
        <end position="146"/>
    </location>
</feature>
<feature type="region of interest" description="Disordered" evidence="2">
    <location>
        <begin position="122"/>
        <end position="179"/>
    </location>
</feature>
<feature type="region of interest" description="Disordered" evidence="2">
    <location>
        <begin position="274"/>
        <end position="299"/>
    </location>
</feature>
<proteinExistence type="predicted"/>
<evidence type="ECO:0000256" key="2">
    <source>
        <dbReference type="SAM" id="MobiDB-lite"/>
    </source>
</evidence>
<accession>A0AA40BDG5</accession>
<feature type="compositionally biased region" description="Basic and acidic residues" evidence="2">
    <location>
        <begin position="274"/>
        <end position="289"/>
    </location>
</feature>
<dbReference type="EMBL" id="JAUKUA010000001">
    <property type="protein sequence ID" value="KAK0732209.1"/>
    <property type="molecule type" value="Genomic_DNA"/>
</dbReference>
<protein>
    <submittedName>
        <fullName evidence="3">Uncharacterized protein</fullName>
    </submittedName>
</protein>
<dbReference type="AlphaFoldDB" id="A0AA40BDG5"/>
<sequence>MPSGSPAQNPAALRRSKRLALQKVAPAAATVKPTAPHISVEKQSFPGAEHLTPTEFSSIPKLERQIQISRNQLAQQQQALANLKKSITDKENKIRAQEKVLRKQLNKMEEKTARRDQLIQHRAQAGRGAPATTQVFVKREPSEPRRLTPPQPAWEQAVHRSILQPNTPPKSRGDGLGWSPGLYDVPEWNPHQGGNVRSARNPHDFPGWKPRGSVDGWKNYCDPDKPTAAQAGPRELRYSESPQKPRVKREGGGLFEPEETAHVRRRLSVLRVHLGETDRPVKREREESPPHSVSHADSCVKRVKRVKLEPQSPKAMAGVQEREIIVLSD</sequence>
<keyword evidence="4" id="KW-1185">Reference proteome</keyword>
<gene>
    <name evidence="3" type="ORF">B0H67DRAFT_655548</name>
</gene>
<reference evidence="3" key="1">
    <citation type="submission" date="2023-06" db="EMBL/GenBank/DDBJ databases">
        <title>Genome-scale phylogeny and comparative genomics of the fungal order Sordariales.</title>
        <authorList>
            <consortium name="Lawrence Berkeley National Laboratory"/>
            <person name="Hensen N."/>
            <person name="Bonometti L."/>
            <person name="Westerberg I."/>
            <person name="Brannstrom I.O."/>
            <person name="Guillou S."/>
            <person name="Cros-Aarteil S."/>
            <person name="Calhoun S."/>
            <person name="Haridas S."/>
            <person name="Kuo A."/>
            <person name="Mondo S."/>
            <person name="Pangilinan J."/>
            <person name="Riley R."/>
            <person name="Labutti K."/>
            <person name="Andreopoulos B."/>
            <person name="Lipzen A."/>
            <person name="Chen C."/>
            <person name="Yanf M."/>
            <person name="Daum C."/>
            <person name="Ng V."/>
            <person name="Clum A."/>
            <person name="Steindorff A."/>
            <person name="Ohm R."/>
            <person name="Martin F."/>
            <person name="Silar P."/>
            <person name="Natvig D."/>
            <person name="Lalanne C."/>
            <person name="Gautier V."/>
            <person name="Ament-Velasquez S.L."/>
            <person name="Kruys A."/>
            <person name="Hutchinson M.I."/>
            <person name="Powell A.J."/>
            <person name="Barry K."/>
            <person name="Miller A.N."/>
            <person name="Grigoriev I.V."/>
            <person name="Debuchy R."/>
            <person name="Gladieux P."/>
            <person name="Thoren M.H."/>
            <person name="Johannesson H."/>
        </authorList>
    </citation>
    <scope>NUCLEOTIDE SEQUENCE</scope>
    <source>
        <strain evidence="3">SMH4607-1</strain>
    </source>
</reference>
<keyword evidence="1" id="KW-0175">Coiled coil</keyword>
<name>A0AA40BDG5_9PEZI</name>
<evidence type="ECO:0000256" key="1">
    <source>
        <dbReference type="SAM" id="Coils"/>
    </source>
</evidence>